<feature type="region of interest" description="Disordered" evidence="1">
    <location>
        <begin position="204"/>
        <end position="224"/>
    </location>
</feature>
<comment type="caution">
    <text evidence="2">The sequence shown here is derived from an EMBL/GenBank/DDBJ whole genome shotgun (WGS) entry which is preliminary data.</text>
</comment>
<dbReference type="RefSeq" id="WP_126752302.1">
    <property type="nucleotide sequence ID" value="NZ_JBHUMT010000001.1"/>
</dbReference>
<protein>
    <recommendedName>
        <fullName evidence="4">RiboL-PSP-HEPN domain-containing protein</fullName>
    </recommendedName>
</protein>
<dbReference type="AlphaFoldDB" id="A0A432YRU6"/>
<organism evidence="2 3">
    <name type="scientific">Idiomarina piscisalsi</name>
    <dbReference type="NCBI Taxonomy" id="1096243"/>
    <lineage>
        <taxon>Bacteria</taxon>
        <taxon>Pseudomonadati</taxon>
        <taxon>Pseudomonadota</taxon>
        <taxon>Gammaproteobacteria</taxon>
        <taxon>Alteromonadales</taxon>
        <taxon>Idiomarinaceae</taxon>
        <taxon>Idiomarina</taxon>
    </lineage>
</organism>
<reference evidence="2 3" key="1">
    <citation type="journal article" date="2011" name="Front. Microbiol.">
        <title>Genomic signatures of strain selection and enhancement in Bacillus atrophaeus var. globigii, a historical biowarfare simulant.</title>
        <authorList>
            <person name="Gibbons H.S."/>
            <person name="Broomall S.M."/>
            <person name="McNew L.A."/>
            <person name="Daligault H."/>
            <person name="Chapman C."/>
            <person name="Bruce D."/>
            <person name="Karavis M."/>
            <person name="Krepps M."/>
            <person name="McGregor P.A."/>
            <person name="Hong C."/>
            <person name="Park K.H."/>
            <person name="Akmal A."/>
            <person name="Feldman A."/>
            <person name="Lin J.S."/>
            <person name="Chang W.E."/>
            <person name="Higgs B.W."/>
            <person name="Demirev P."/>
            <person name="Lindquist J."/>
            <person name="Liem A."/>
            <person name="Fochler E."/>
            <person name="Read T.D."/>
            <person name="Tapia R."/>
            <person name="Johnson S."/>
            <person name="Bishop-Lilly K.A."/>
            <person name="Detter C."/>
            <person name="Han C."/>
            <person name="Sozhamannan S."/>
            <person name="Rosenzweig C.N."/>
            <person name="Skowronski E.W."/>
        </authorList>
    </citation>
    <scope>NUCLEOTIDE SEQUENCE [LARGE SCALE GENOMIC DNA]</scope>
    <source>
        <strain evidence="2 3">TPS4-2</strain>
    </source>
</reference>
<proteinExistence type="predicted"/>
<sequence>MEKFETYSRLGGDDRFRWIAESNLDTFEEIDPKVKKLWADISSLLSSCDDPKNPPAEYYSLHIELDPLEEARDQSCIIAVVFTAMYFEAFIYDYAASCLGDKYSKDHLDKLDFISKWLVIPKLITGKEISKSGQAYESLRRLHKDRNSLVHLKSREMNFDNEEVASYMKAREQDIQESMKNCRKALRHVIQELLAIDPDHPKVILSSQSRNKSKHSDAASCTGV</sequence>
<dbReference type="EMBL" id="PIQA01000005">
    <property type="protein sequence ID" value="RUO64334.1"/>
    <property type="molecule type" value="Genomic_DNA"/>
</dbReference>
<name>A0A432YRU6_9GAMM</name>
<evidence type="ECO:0000313" key="3">
    <source>
        <dbReference type="Proteomes" id="UP000288361"/>
    </source>
</evidence>
<dbReference type="Proteomes" id="UP000288361">
    <property type="component" value="Unassembled WGS sequence"/>
</dbReference>
<evidence type="ECO:0000256" key="1">
    <source>
        <dbReference type="SAM" id="MobiDB-lite"/>
    </source>
</evidence>
<evidence type="ECO:0008006" key="4">
    <source>
        <dbReference type="Google" id="ProtNLM"/>
    </source>
</evidence>
<gene>
    <name evidence="2" type="ORF">CWI73_08040</name>
</gene>
<evidence type="ECO:0000313" key="2">
    <source>
        <dbReference type="EMBL" id="RUO64334.1"/>
    </source>
</evidence>
<accession>A0A432YRU6</accession>